<evidence type="ECO:0000256" key="1">
    <source>
        <dbReference type="SAM" id="Phobius"/>
    </source>
</evidence>
<evidence type="ECO:0000313" key="3">
    <source>
        <dbReference type="EMBL" id="GLS82788.1"/>
    </source>
</evidence>
<dbReference type="GO" id="GO:0005886">
    <property type="term" value="C:plasma membrane"/>
    <property type="evidence" value="ECO:0007669"/>
    <property type="project" value="UniProtKB-ARBA"/>
</dbReference>
<keyword evidence="1" id="KW-0812">Transmembrane</keyword>
<keyword evidence="4" id="KW-1185">Reference proteome</keyword>
<organism evidence="3 4">
    <name type="scientific">Paraferrimonas haliotis</name>
    <dbReference type="NCBI Taxonomy" id="2013866"/>
    <lineage>
        <taxon>Bacteria</taxon>
        <taxon>Pseudomonadati</taxon>
        <taxon>Pseudomonadota</taxon>
        <taxon>Gammaproteobacteria</taxon>
        <taxon>Alteromonadales</taxon>
        <taxon>Ferrimonadaceae</taxon>
        <taxon>Paraferrimonas</taxon>
    </lineage>
</organism>
<feature type="transmembrane region" description="Helical" evidence="1">
    <location>
        <begin position="110"/>
        <end position="134"/>
    </location>
</feature>
<dbReference type="InterPro" id="IPR032816">
    <property type="entry name" value="VTT_dom"/>
</dbReference>
<feature type="domain" description="VTT" evidence="2">
    <location>
        <begin position="32"/>
        <end position="128"/>
    </location>
</feature>
<proteinExistence type="predicted"/>
<reference evidence="3 4" key="1">
    <citation type="journal article" date="2014" name="Int. J. Syst. Evol. Microbiol.">
        <title>Complete genome sequence of Corynebacterium casei LMG S-19264T (=DSM 44701T), isolated from a smear-ripened cheese.</title>
        <authorList>
            <consortium name="US DOE Joint Genome Institute (JGI-PGF)"/>
            <person name="Walter F."/>
            <person name="Albersmeier A."/>
            <person name="Kalinowski J."/>
            <person name="Ruckert C."/>
        </authorList>
    </citation>
    <scope>NUCLEOTIDE SEQUENCE [LARGE SCALE GENOMIC DNA]</scope>
    <source>
        <strain evidence="3 4">NBRC 112785</strain>
    </source>
</reference>
<dbReference type="EMBL" id="BSPO01000002">
    <property type="protein sequence ID" value="GLS82788.1"/>
    <property type="molecule type" value="Genomic_DNA"/>
</dbReference>
<keyword evidence="1" id="KW-1133">Transmembrane helix</keyword>
<dbReference type="Pfam" id="PF09335">
    <property type="entry name" value="VTT_dom"/>
    <property type="match status" value="1"/>
</dbReference>
<dbReference type="InterPro" id="IPR051311">
    <property type="entry name" value="DedA_domain"/>
</dbReference>
<gene>
    <name evidence="3" type="ORF">GCM10007894_07650</name>
</gene>
<dbReference type="PANTHER" id="PTHR42709">
    <property type="entry name" value="ALKALINE PHOSPHATASE LIKE PROTEIN"/>
    <property type="match status" value="1"/>
</dbReference>
<dbReference type="AlphaFoldDB" id="A0AA37WVN2"/>
<comment type="caution">
    <text evidence="3">The sequence shown here is derived from an EMBL/GenBank/DDBJ whole genome shotgun (WGS) entry which is preliminary data.</text>
</comment>
<dbReference type="PANTHER" id="PTHR42709:SF4">
    <property type="entry name" value="INNER MEMBRANE PROTEIN YQAA"/>
    <property type="match status" value="1"/>
</dbReference>
<accession>A0AA37WVN2</accession>
<sequence>MFSAAFTAATILPGGSEAVLIGLLSRVPDMALLLLLVASLGNTLGSMTSYLLGRLGRMKITPEQLQQAKYQRGVRWLQQYGVWALLMSWAPVIGDVLCILAGWLKLPVALSSIMILIGKTIRYSIIVALTLHWFG</sequence>
<feature type="transmembrane region" description="Helical" evidence="1">
    <location>
        <begin position="80"/>
        <end position="104"/>
    </location>
</feature>
<name>A0AA37WVN2_9GAMM</name>
<dbReference type="Proteomes" id="UP001157439">
    <property type="component" value="Unassembled WGS sequence"/>
</dbReference>
<evidence type="ECO:0000259" key="2">
    <source>
        <dbReference type="Pfam" id="PF09335"/>
    </source>
</evidence>
<feature type="transmembrane region" description="Helical" evidence="1">
    <location>
        <begin position="34"/>
        <end position="52"/>
    </location>
</feature>
<evidence type="ECO:0000313" key="4">
    <source>
        <dbReference type="Proteomes" id="UP001157439"/>
    </source>
</evidence>
<keyword evidence="1" id="KW-0472">Membrane</keyword>
<protein>
    <submittedName>
        <fullName evidence="3">Membrane protein</fullName>
    </submittedName>
</protein>